<accession>X1KR06</accession>
<comment type="caution">
    <text evidence="1">The sequence shown here is derived from an EMBL/GenBank/DDBJ whole genome shotgun (WGS) entry which is preliminary data.</text>
</comment>
<organism evidence="1">
    <name type="scientific">marine sediment metagenome</name>
    <dbReference type="NCBI Taxonomy" id="412755"/>
    <lineage>
        <taxon>unclassified sequences</taxon>
        <taxon>metagenomes</taxon>
        <taxon>ecological metagenomes</taxon>
    </lineage>
</organism>
<gene>
    <name evidence="1" type="ORF">S06H3_00353</name>
</gene>
<dbReference type="AlphaFoldDB" id="X1KR06"/>
<reference evidence="1" key="1">
    <citation type="journal article" date="2014" name="Front. Microbiol.">
        <title>High frequency of phylogenetically diverse reductive dehalogenase-homologous genes in deep subseafloor sedimentary metagenomes.</title>
        <authorList>
            <person name="Kawai M."/>
            <person name="Futagami T."/>
            <person name="Toyoda A."/>
            <person name="Takaki Y."/>
            <person name="Nishi S."/>
            <person name="Hori S."/>
            <person name="Arai W."/>
            <person name="Tsubouchi T."/>
            <person name="Morono Y."/>
            <person name="Uchiyama I."/>
            <person name="Ito T."/>
            <person name="Fujiyama A."/>
            <person name="Inagaki F."/>
            <person name="Takami H."/>
        </authorList>
    </citation>
    <scope>NUCLEOTIDE SEQUENCE</scope>
    <source>
        <strain evidence="1">Expedition CK06-06</strain>
    </source>
</reference>
<protein>
    <submittedName>
        <fullName evidence="1">Uncharacterized protein</fullName>
    </submittedName>
</protein>
<dbReference type="EMBL" id="BARV01000060">
    <property type="protein sequence ID" value="GAH92584.1"/>
    <property type="molecule type" value="Genomic_DNA"/>
</dbReference>
<evidence type="ECO:0000313" key="1">
    <source>
        <dbReference type="EMBL" id="GAH92584.1"/>
    </source>
</evidence>
<name>X1KR06_9ZZZZ</name>
<sequence>MSVHYYGKKSPVGAGETNTIIPIGVGKWEILAASIQPDVDVSTSCRLVYGVKVGGATEHVHLVSGIATSKLPLCLSATREVEGPGGIVATAIHGGATDFHTLYAAIRRIRR</sequence>
<proteinExistence type="predicted"/>